<dbReference type="SUPFAM" id="SSF56784">
    <property type="entry name" value="HAD-like"/>
    <property type="match status" value="1"/>
</dbReference>
<name>A0AAU9DU24_9LACO</name>
<evidence type="ECO:0000313" key="2">
    <source>
        <dbReference type="Proteomes" id="UP001321861"/>
    </source>
</evidence>
<dbReference type="EMBL" id="AP026802">
    <property type="protein sequence ID" value="BDR58958.1"/>
    <property type="molecule type" value="Genomic_DNA"/>
</dbReference>
<dbReference type="NCBIfam" id="TIGR00099">
    <property type="entry name" value="Cof-subfamily"/>
    <property type="match status" value="1"/>
</dbReference>
<dbReference type="AlphaFoldDB" id="A0AAU9DU24"/>
<dbReference type="GO" id="GO:0016791">
    <property type="term" value="F:phosphatase activity"/>
    <property type="evidence" value="ECO:0007669"/>
    <property type="project" value="UniProtKB-ARBA"/>
</dbReference>
<dbReference type="GO" id="GO:0000287">
    <property type="term" value="F:magnesium ion binding"/>
    <property type="evidence" value="ECO:0007669"/>
    <property type="project" value="TreeGrafter"/>
</dbReference>
<dbReference type="Proteomes" id="UP001321861">
    <property type="component" value="Chromosome"/>
</dbReference>
<reference evidence="1 2" key="1">
    <citation type="journal article" date="2023" name="Microbiol. Spectr.">
        <title>Symbiosis of Carpenter Bees with Uncharacterized Lactic Acid Bacteria Showing NAD Auxotrophy.</title>
        <authorList>
            <person name="Kawasaki S."/>
            <person name="Ozawa K."/>
            <person name="Mori T."/>
            <person name="Yamamoto A."/>
            <person name="Ito M."/>
            <person name="Ohkuma M."/>
            <person name="Sakamoto M."/>
            <person name="Matsutani M."/>
        </authorList>
    </citation>
    <scope>NUCLEOTIDE SEQUENCE [LARGE SCALE GENOMIC DNA]</scope>
    <source>
        <strain evidence="1 2">XA3</strain>
    </source>
</reference>
<dbReference type="KEGG" id="xap:XA3_13990"/>
<dbReference type="InterPro" id="IPR023214">
    <property type="entry name" value="HAD_sf"/>
</dbReference>
<dbReference type="InterPro" id="IPR036412">
    <property type="entry name" value="HAD-like_sf"/>
</dbReference>
<dbReference type="InterPro" id="IPR006379">
    <property type="entry name" value="HAD-SF_hydro_IIB"/>
</dbReference>
<dbReference type="Gene3D" id="3.40.50.1000">
    <property type="entry name" value="HAD superfamily/HAD-like"/>
    <property type="match status" value="1"/>
</dbReference>
<dbReference type="GO" id="GO:0005829">
    <property type="term" value="C:cytosol"/>
    <property type="evidence" value="ECO:0007669"/>
    <property type="project" value="TreeGrafter"/>
</dbReference>
<evidence type="ECO:0000313" key="1">
    <source>
        <dbReference type="EMBL" id="BDR58958.1"/>
    </source>
</evidence>
<proteinExistence type="predicted"/>
<dbReference type="PANTHER" id="PTHR10000:SF8">
    <property type="entry name" value="HAD SUPERFAMILY HYDROLASE-LIKE, TYPE 3"/>
    <property type="match status" value="1"/>
</dbReference>
<keyword evidence="2" id="KW-1185">Reference proteome</keyword>
<sequence>MKYKLIASDLDETLLNDDKHVGEKTREAIRKARAKGVLFVPNGGRGYTLIRQTLDEIDALNKPGEYVVSFNGSVITENKNERVIEKTLMDFDLINQLFQIGEDHSLPMHIYCMEEIYVCNLNESEKDYLDRMGFPYQVFDEPSIDFLRDQPLVKMLFMNQDRSQLEALREEVPKDVLDVTTTTYSSNRYLEFNTGGVNKGKGLLQLAKLLDISPEEIIAVGDNSNDLSMIEAAGLGVAVENAIPEIKKAADHVLDCDNNHDSVAELIERFILN</sequence>
<dbReference type="PANTHER" id="PTHR10000">
    <property type="entry name" value="PHOSPHOSERINE PHOSPHATASE"/>
    <property type="match status" value="1"/>
</dbReference>
<dbReference type="RefSeq" id="WP_317634778.1">
    <property type="nucleotide sequence ID" value="NZ_AP026802.1"/>
</dbReference>
<accession>A0AAU9DU24</accession>
<protein>
    <submittedName>
        <fullName evidence="1">Haloacid dehalogenase</fullName>
    </submittedName>
</protein>
<dbReference type="InterPro" id="IPR000150">
    <property type="entry name" value="Cof"/>
</dbReference>
<dbReference type="Pfam" id="PF08282">
    <property type="entry name" value="Hydrolase_3"/>
    <property type="match status" value="1"/>
</dbReference>
<dbReference type="NCBIfam" id="TIGR01484">
    <property type="entry name" value="HAD-SF-IIB"/>
    <property type="match status" value="1"/>
</dbReference>
<gene>
    <name evidence="1" type="ORF">XA3_13990</name>
</gene>
<dbReference type="Gene3D" id="3.30.1240.10">
    <property type="match status" value="1"/>
</dbReference>
<organism evidence="1 2">
    <name type="scientific">Xylocopilactobacillus apicola</name>
    <dbReference type="NCBI Taxonomy" id="2932184"/>
    <lineage>
        <taxon>Bacteria</taxon>
        <taxon>Bacillati</taxon>
        <taxon>Bacillota</taxon>
        <taxon>Bacilli</taxon>
        <taxon>Lactobacillales</taxon>
        <taxon>Lactobacillaceae</taxon>
        <taxon>Xylocopilactobacillus</taxon>
    </lineage>
</organism>
<dbReference type="CDD" id="cd07516">
    <property type="entry name" value="HAD_Pase"/>
    <property type="match status" value="1"/>
</dbReference>